<proteinExistence type="predicted"/>
<dbReference type="Proteomes" id="UP000636505">
    <property type="component" value="Unassembled WGS sequence"/>
</dbReference>
<keyword evidence="2" id="KW-1185">Reference proteome</keyword>
<sequence>MTDQPNIVHLNLLDTDYAKLLAGEAIPEERKRRLDSASAHTFEYLGKQIARYRYDNLDQEGKDDILCKIGVTAELLTRSDIEDMHDRMMITGHFYLTDGERQQIFNWLEDELAIQLKALDD</sequence>
<reference evidence="1" key="1">
    <citation type="submission" date="2020-10" db="EMBL/GenBank/DDBJ databases">
        <authorList>
            <person name="Castelo-Branco R."/>
            <person name="Eusebio N."/>
            <person name="Adriana R."/>
            <person name="Vieira A."/>
            <person name="Brugerolle De Fraissinette N."/>
            <person name="Rezende De Castro R."/>
            <person name="Schneider M.P."/>
            <person name="Vasconcelos V."/>
            <person name="Leao P.N."/>
        </authorList>
    </citation>
    <scope>NUCLEOTIDE SEQUENCE</scope>
    <source>
        <strain evidence="1">LEGE 07310</strain>
    </source>
</reference>
<accession>A0A8J7AJD5</accession>
<comment type="caution">
    <text evidence="1">The sequence shown here is derived from an EMBL/GenBank/DDBJ whole genome shotgun (WGS) entry which is preliminary data.</text>
</comment>
<dbReference type="AlphaFoldDB" id="A0A8J7AJD5"/>
<gene>
    <name evidence="1" type="ORF">IQ241_22565</name>
</gene>
<name>A0A8J7AJD5_9CYAN</name>
<organism evidence="1 2">
    <name type="scientific">Vasconcelosia minhoensis LEGE 07310</name>
    <dbReference type="NCBI Taxonomy" id="915328"/>
    <lineage>
        <taxon>Bacteria</taxon>
        <taxon>Bacillati</taxon>
        <taxon>Cyanobacteriota</taxon>
        <taxon>Cyanophyceae</taxon>
        <taxon>Nodosilineales</taxon>
        <taxon>Cymatolegaceae</taxon>
        <taxon>Vasconcelosia</taxon>
        <taxon>Vasconcelosia minhoensis</taxon>
    </lineage>
</organism>
<evidence type="ECO:0000313" key="2">
    <source>
        <dbReference type="Proteomes" id="UP000636505"/>
    </source>
</evidence>
<dbReference type="RefSeq" id="WP_193911599.1">
    <property type="nucleotide sequence ID" value="NZ_JADEXG010000079.1"/>
</dbReference>
<dbReference type="EMBL" id="JADEXG010000079">
    <property type="protein sequence ID" value="MBE9080039.1"/>
    <property type="molecule type" value="Genomic_DNA"/>
</dbReference>
<evidence type="ECO:0000313" key="1">
    <source>
        <dbReference type="EMBL" id="MBE9080039.1"/>
    </source>
</evidence>
<protein>
    <submittedName>
        <fullName evidence="1">Uncharacterized protein</fullName>
    </submittedName>
</protein>